<keyword evidence="3 8" id="KW-0812">Transmembrane</keyword>
<evidence type="ECO:0000313" key="12">
    <source>
        <dbReference type="Proteomes" id="UP000003477"/>
    </source>
</evidence>
<dbReference type="PANTHER" id="PTHR11384">
    <property type="entry name" value="ATP-BINDING CASSETTE, SUB-FAMILY D MEMBER"/>
    <property type="match status" value="1"/>
</dbReference>
<keyword evidence="6 8" id="KW-1133">Transmembrane helix</keyword>
<dbReference type="Pfam" id="PF00005">
    <property type="entry name" value="ABC_tran"/>
    <property type="match status" value="1"/>
</dbReference>
<dbReference type="Proteomes" id="UP000003477">
    <property type="component" value="Unassembled WGS sequence"/>
</dbReference>
<dbReference type="PANTHER" id="PTHR11384:SF59">
    <property type="entry name" value="LYSOSOMAL COBALAMIN TRANSPORTER ABCD4"/>
    <property type="match status" value="1"/>
</dbReference>
<evidence type="ECO:0000256" key="1">
    <source>
        <dbReference type="ARBA" id="ARBA00004651"/>
    </source>
</evidence>
<evidence type="ECO:0000256" key="8">
    <source>
        <dbReference type="SAM" id="Phobius"/>
    </source>
</evidence>
<evidence type="ECO:0000256" key="3">
    <source>
        <dbReference type="ARBA" id="ARBA00022692"/>
    </source>
</evidence>
<feature type="domain" description="ABC transmembrane type-1" evidence="10">
    <location>
        <begin position="135"/>
        <end position="420"/>
    </location>
</feature>
<keyword evidence="7 8" id="KW-0472">Membrane</keyword>
<evidence type="ECO:0000313" key="11">
    <source>
        <dbReference type="EMBL" id="EHJ11420.1"/>
    </source>
</evidence>
<dbReference type="PROSITE" id="PS50929">
    <property type="entry name" value="ABC_TM1F"/>
    <property type="match status" value="1"/>
</dbReference>
<dbReference type="PATRIC" id="fig|423471.3.peg.3601"/>
<dbReference type="GO" id="GO:0005886">
    <property type="term" value="C:plasma membrane"/>
    <property type="evidence" value="ECO:0007669"/>
    <property type="project" value="UniProtKB-SubCell"/>
</dbReference>
<dbReference type="GO" id="GO:0005524">
    <property type="term" value="F:ATP binding"/>
    <property type="evidence" value="ECO:0007669"/>
    <property type="project" value="UniProtKB-KW"/>
</dbReference>
<dbReference type="InterPro" id="IPR003439">
    <property type="entry name" value="ABC_transporter-like_ATP-bd"/>
</dbReference>
<dbReference type="CDD" id="cd03223">
    <property type="entry name" value="ABCD_peroxisomal_ALDP"/>
    <property type="match status" value="1"/>
</dbReference>
<dbReference type="SUPFAM" id="SSF52540">
    <property type="entry name" value="P-loop containing nucleoside triphosphate hydrolases"/>
    <property type="match status" value="1"/>
</dbReference>
<evidence type="ECO:0000256" key="4">
    <source>
        <dbReference type="ARBA" id="ARBA00022741"/>
    </source>
</evidence>
<dbReference type="InterPro" id="IPR017871">
    <property type="entry name" value="ABC_transporter-like_CS"/>
</dbReference>
<keyword evidence="2" id="KW-0813">Transport</keyword>
<feature type="transmembrane region" description="Helical" evidence="8">
    <location>
        <begin position="46"/>
        <end position="73"/>
    </location>
</feature>
<evidence type="ECO:0000256" key="7">
    <source>
        <dbReference type="ARBA" id="ARBA00023136"/>
    </source>
</evidence>
<feature type="transmembrane region" description="Helical" evidence="8">
    <location>
        <begin position="252"/>
        <end position="273"/>
    </location>
</feature>
<name>G5J8R4_CROWT</name>
<dbReference type="Pfam" id="PF06472">
    <property type="entry name" value="ABC_membrane_2"/>
    <property type="match status" value="1"/>
</dbReference>
<dbReference type="SMART" id="SM00382">
    <property type="entry name" value="AAA"/>
    <property type="match status" value="1"/>
</dbReference>
<dbReference type="Gene3D" id="1.20.1560.10">
    <property type="entry name" value="ABC transporter type 1, transmembrane domain"/>
    <property type="match status" value="1"/>
</dbReference>
<dbReference type="InterPro" id="IPR011527">
    <property type="entry name" value="ABC1_TM_dom"/>
</dbReference>
<keyword evidence="5" id="KW-0067">ATP-binding</keyword>
<feature type="transmembrane region" description="Helical" evidence="8">
    <location>
        <begin position="130"/>
        <end position="157"/>
    </location>
</feature>
<sequence length="666" mass="75877">MPDTRFQFNRQLVRHFIETAQPYFFSTEPRDTTETTKVKYITKNTWTFLGLIIVVVFTVVSLAFLLTIGLTLLSNSLFPEFFGDVAGGLITSVNGFLESPLPYVAVIVIIISGVIFVSQKSNVGNKWKQWSLLGLLLFLLLVVNGLNVILSYAFRFIDTALNQKNADTFWQFMIIYGLILVLALPIIVIYRYTRLKLGLMWREWLTQHFLNKYFNNRAYYELDSNAINTEVDNPDQRITQDITSFTKVTLDFLLDILDSILTLLSFSAILYSLSKEVTGGLIIYAIFGTTVALTVGSRLVSINYNQLRLEANFRYGMVRVRNNAESIAFYRGEALERKQVTDRLTEAIRNFDLLIIWQSIINLFQLGYQYFPRLIPYIIIAPLYLQGEVDFGAIGQTSFAFSQVLSALSLITNQIQGITEFAASINRLGEFYESLNPLSFKKEKIQTSFIHTQDSADVALENVTLQPPNSDRILINDVSLNVRNHNNLLIMGASGTGKSSLLRAIAGLWNSGDGIIKRPESKDILFLPQKPYMILGTLREQLLYPNTENHVTDDYLEKVLEIVNLPHLSERFKGFDAEENWENVLSLGEQQRIAFARILITKPRYAILDEATSALDVKNEERLYQELSHMGTTYISVGHRPTLSQYHQQLLEIFDGGNWELKGIEN</sequence>
<dbReference type="GO" id="GO:0140359">
    <property type="term" value="F:ABC-type transporter activity"/>
    <property type="evidence" value="ECO:0007669"/>
    <property type="project" value="InterPro"/>
</dbReference>
<accession>G5J8R4</accession>
<dbReference type="PROSITE" id="PS00211">
    <property type="entry name" value="ABC_TRANSPORTER_1"/>
    <property type="match status" value="1"/>
</dbReference>
<dbReference type="GO" id="GO:0016887">
    <property type="term" value="F:ATP hydrolysis activity"/>
    <property type="evidence" value="ECO:0007669"/>
    <property type="project" value="InterPro"/>
</dbReference>
<organism evidence="11 12">
    <name type="scientific">Crocosphaera watsonii WH 0003</name>
    <dbReference type="NCBI Taxonomy" id="423471"/>
    <lineage>
        <taxon>Bacteria</taxon>
        <taxon>Bacillati</taxon>
        <taxon>Cyanobacteriota</taxon>
        <taxon>Cyanophyceae</taxon>
        <taxon>Oscillatoriophycideae</taxon>
        <taxon>Chroococcales</taxon>
        <taxon>Aphanothecaceae</taxon>
        <taxon>Crocosphaera</taxon>
    </lineage>
</organism>
<evidence type="ECO:0000256" key="6">
    <source>
        <dbReference type="ARBA" id="ARBA00022989"/>
    </source>
</evidence>
<evidence type="ECO:0000256" key="5">
    <source>
        <dbReference type="ARBA" id="ARBA00022840"/>
    </source>
</evidence>
<feature type="transmembrane region" description="Helical" evidence="8">
    <location>
        <begin position="279"/>
        <end position="300"/>
    </location>
</feature>
<protein>
    <submittedName>
        <fullName evidence="11">ABC transporter</fullName>
    </submittedName>
</protein>
<evidence type="ECO:0000256" key="2">
    <source>
        <dbReference type="ARBA" id="ARBA00022448"/>
    </source>
</evidence>
<dbReference type="GeneID" id="88767335"/>
<reference evidence="11 12" key="1">
    <citation type="journal article" date="2011" name="Front. Microbiol.">
        <title>Two Strains of Crocosphaera watsonii with Highly Conserved Genomes are Distinguished by Strain-Specific Features.</title>
        <authorList>
            <person name="Bench S.R."/>
            <person name="Ilikchyan I.N."/>
            <person name="Tripp H.J."/>
            <person name="Zehr J.P."/>
        </authorList>
    </citation>
    <scope>NUCLEOTIDE SEQUENCE [LARGE SCALE GENOMIC DNA]</scope>
    <source>
        <strain evidence="11 12">WH 0003</strain>
    </source>
</reference>
<dbReference type="EMBL" id="AESD01000579">
    <property type="protein sequence ID" value="EHJ11420.1"/>
    <property type="molecule type" value="Genomic_DNA"/>
</dbReference>
<proteinExistence type="predicted"/>
<feature type="transmembrane region" description="Helical" evidence="8">
    <location>
        <begin position="169"/>
        <end position="192"/>
    </location>
</feature>
<comment type="caution">
    <text evidence="11">The sequence shown here is derived from an EMBL/GenBank/DDBJ whole genome shotgun (WGS) entry which is preliminary data.</text>
</comment>
<evidence type="ECO:0000259" key="10">
    <source>
        <dbReference type="PROSITE" id="PS50929"/>
    </source>
</evidence>
<dbReference type="SUPFAM" id="SSF90123">
    <property type="entry name" value="ABC transporter transmembrane region"/>
    <property type="match status" value="1"/>
</dbReference>
<dbReference type="RefSeq" id="WP_007311819.1">
    <property type="nucleotide sequence ID" value="NZ_AESD01000579.1"/>
</dbReference>
<dbReference type="InterPro" id="IPR036640">
    <property type="entry name" value="ABC1_TM_sf"/>
</dbReference>
<keyword evidence="4" id="KW-0547">Nucleotide-binding</keyword>
<dbReference type="InterPro" id="IPR050835">
    <property type="entry name" value="ABC_transporter_sub-D"/>
</dbReference>
<feature type="domain" description="ABC transporter" evidence="9">
    <location>
        <begin position="458"/>
        <end position="666"/>
    </location>
</feature>
<dbReference type="AlphaFoldDB" id="G5J8R4"/>
<dbReference type="Gene3D" id="3.40.50.300">
    <property type="entry name" value="P-loop containing nucleotide triphosphate hydrolases"/>
    <property type="match status" value="1"/>
</dbReference>
<evidence type="ECO:0000259" key="9">
    <source>
        <dbReference type="PROSITE" id="PS50893"/>
    </source>
</evidence>
<feature type="transmembrane region" description="Helical" evidence="8">
    <location>
        <begin position="101"/>
        <end position="118"/>
    </location>
</feature>
<gene>
    <name evidence="11" type="ORF">CWATWH0003_3840</name>
</gene>
<dbReference type="InterPro" id="IPR027417">
    <property type="entry name" value="P-loop_NTPase"/>
</dbReference>
<dbReference type="PROSITE" id="PS50893">
    <property type="entry name" value="ABC_TRANSPORTER_2"/>
    <property type="match status" value="1"/>
</dbReference>
<comment type="subcellular location">
    <subcellularLocation>
        <location evidence="1">Cell membrane</location>
        <topology evidence="1">Multi-pass membrane protein</topology>
    </subcellularLocation>
</comment>
<dbReference type="InterPro" id="IPR003593">
    <property type="entry name" value="AAA+_ATPase"/>
</dbReference>